<reference evidence="2 3" key="1">
    <citation type="submission" date="2023-11" db="EMBL/GenBank/DDBJ databases">
        <authorList>
            <person name="Okamura Y."/>
        </authorList>
    </citation>
    <scope>NUCLEOTIDE SEQUENCE [LARGE SCALE GENOMIC DNA]</scope>
</reference>
<evidence type="ECO:0000256" key="1">
    <source>
        <dbReference type="SAM" id="MobiDB-lite"/>
    </source>
</evidence>
<accession>A0AAV1J736</accession>
<evidence type="ECO:0000313" key="2">
    <source>
        <dbReference type="EMBL" id="CAK1544023.1"/>
    </source>
</evidence>
<dbReference type="AlphaFoldDB" id="A0AAV1J736"/>
<comment type="caution">
    <text evidence="2">The sequence shown here is derived from an EMBL/GenBank/DDBJ whole genome shotgun (WGS) entry which is preliminary data.</text>
</comment>
<proteinExistence type="predicted"/>
<feature type="region of interest" description="Disordered" evidence="1">
    <location>
        <begin position="82"/>
        <end position="131"/>
    </location>
</feature>
<evidence type="ECO:0000313" key="3">
    <source>
        <dbReference type="Proteomes" id="UP001497472"/>
    </source>
</evidence>
<dbReference type="Proteomes" id="UP001497472">
    <property type="component" value="Unassembled WGS sequence"/>
</dbReference>
<keyword evidence="3" id="KW-1185">Reference proteome</keyword>
<sequence>MSVKKRVCKCPPKLQKVCKQTPNVTDCKDVAEIIEALTFQAESSKTQKKPKPPSFKTKPFKPRHYKDTCVPMAPSMHTRLRYIGHCSNDPPSRRSGAPKRKGYPGFDFASSSDEGSGIIKGKKRKDSGKKRVTYLDMVPAHISMPVPPPVVKHTTSDKEIFNVASPKVSGEVIRAQKAVVKSTDYKPPFTT</sequence>
<dbReference type="EMBL" id="CAVLEF010000005">
    <property type="protein sequence ID" value="CAK1544023.1"/>
    <property type="molecule type" value="Genomic_DNA"/>
</dbReference>
<protein>
    <submittedName>
        <fullName evidence="2">Uncharacterized protein</fullName>
    </submittedName>
</protein>
<organism evidence="2 3">
    <name type="scientific">Leptosia nina</name>
    <dbReference type="NCBI Taxonomy" id="320188"/>
    <lineage>
        <taxon>Eukaryota</taxon>
        <taxon>Metazoa</taxon>
        <taxon>Ecdysozoa</taxon>
        <taxon>Arthropoda</taxon>
        <taxon>Hexapoda</taxon>
        <taxon>Insecta</taxon>
        <taxon>Pterygota</taxon>
        <taxon>Neoptera</taxon>
        <taxon>Endopterygota</taxon>
        <taxon>Lepidoptera</taxon>
        <taxon>Glossata</taxon>
        <taxon>Ditrysia</taxon>
        <taxon>Papilionoidea</taxon>
        <taxon>Pieridae</taxon>
        <taxon>Pierinae</taxon>
        <taxon>Leptosia</taxon>
    </lineage>
</organism>
<feature type="region of interest" description="Disordered" evidence="1">
    <location>
        <begin position="39"/>
        <end position="70"/>
    </location>
</feature>
<name>A0AAV1J736_9NEOP</name>
<gene>
    <name evidence="2" type="ORF">LNINA_LOCUS3803</name>
</gene>
<feature type="compositionally biased region" description="Basic residues" evidence="1">
    <location>
        <begin position="120"/>
        <end position="131"/>
    </location>
</feature>